<dbReference type="HOGENOM" id="CLU_056300_0_0_1"/>
<evidence type="ECO:0000313" key="3">
    <source>
        <dbReference type="Ensembl" id="ENSSHAP00000021338.2"/>
    </source>
</evidence>
<dbReference type="PANTHER" id="PTHR14343">
    <property type="entry name" value="VWFA DOMAIN-CONTAINING PROTEIN"/>
    <property type="match status" value="1"/>
</dbReference>
<dbReference type="InParanoid" id="G3X0Y3"/>
<evidence type="ECO:0000313" key="4">
    <source>
        <dbReference type="Proteomes" id="UP000007648"/>
    </source>
</evidence>
<feature type="region of interest" description="Disordered" evidence="1">
    <location>
        <begin position="314"/>
        <end position="333"/>
    </location>
</feature>
<evidence type="ECO:0000256" key="1">
    <source>
        <dbReference type="SAM" id="MobiDB-lite"/>
    </source>
</evidence>
<sequence>MSQKPMESLAGPWMPSLKYCSVTTAQKRPCCLNASARWSAPSTCPLVLQVPCFIRHPSAARGSWGQPDLHMTDFQGNGPGLLEGLQDGDTSVLARRESDGLYYRAQIKQAPELGRLGKLLVEFEGPPSEGPKLQGTLQSTSPEDVIRCSWALKHPLLPGDKVLAPWEPQQERYGPGTMVQGLETRDPQRALEDEEITVSFWNGKVVKVPLGVAIWISPACWEKATEILHKSLSASWPKPGDHLSHIPWTPLCPLLGSAHGYTMDGLLLRSFSCPPQHLYPQSHNHCPLLPNGCLCCCSLACCTWWPLSKTLEATTGDHPEPEPKPTAQLPELDNIRDRRVAAHVCASSSSSSSSSYVFSSEEEDLGNDLKKAPPQRMMVDSTVNTDSSLFEKPLRQKVLSQPPWKYWKRNGPEPSYRRPGQQNIWKHYFMTLSSSFL</sequence>
<reference evidence="3" key="2">
    <citation type="submission" date="2025-08" db="UniProtKB">
        <authorList>
            <consortium name="Ensembl"/>
        </authorList>
    </citation>
    <scope>IDENTIFICATION</scope>
</reference>
<name>G3X0Y3_SARHA</name>
<dbReference type="InterPro" id="IPR032770">
    <property type="entry name" value="DUF4537"/>
</dbReference>
<dbReference type="PANTHER" id="PTHR14343:SF3">
    <property type="entry name" value="SIMILAR TO PREDICTED GENE ICRFP703B1614Q5.5"/>
    <property type="match status" value="1"/>
</dbReference>
<reference evidence="3 4" key="1">
    <citation type="journal article" date="2011" name="Proc. Natl. Acad. Sci. U.S.A.">
        <title>Genetic diversity and population structure of the endangered marsupial Sarcophilus harrisii (Tasmanian devil).</title>
        <authorList>
            <person name="Miller W."/>
            <person name="Hayes V.M."/>
            <person name="Ratan A."/>
            <person name="Petersen D.C."/>
            <person name="Wittekindt N.E."/>
            <person name="Miller J."/>
            <person name="Walenz B."/>
            <person name="Knight J."/>
            <person name="Qi J."/>
            <person name="Zhao F."/>
            <person name="Wang Q."/>
            <person name="Bedoya-Reina O.C."/>
            <person name="Katiyar N."/>
            <person name="Tomsho L.P."/>
            <person name="Kasson L.M."/>
            <person name="Hardie R.A."/>
            <person name="Woodbridge P."/>
            <person name="Tindall E.A."/>
            <person name="Bertelsen M.F."/>
            <person name="Dixon D."/>
            <person name="Pyecroft S."/>
            <person name="Helgen K.M."/>
            <person name="Lesk A.M."/>
            <person name="Pringle T.H."/>
            <person name="Patterson N."/>
            <person name="Zhang Y."/>
            <person name="Kreiss A."/>
            <person name="Woods G.M."/>
            <person name="Jones M.E."/>
            <person name="Schuster S.C."/>
        </authorList>
    </citation>
    <scope>NUCLEOTIDE SEQUENCE [LARGE SCALE GENOMIC DNA]</scope>
</reference>
<dbReference type="OMA" id="DHAVNTD"/>
<organism evidence="3 4">
    <name type="scientific">Sarcophilus harrisii</name>
    <name type="common">Tasmanian devil</name>
    <name type="synonym">Sarcophilus laniarius</name>
    <dbReference type="NCBI Taxonomy" id="9305"/>
    <lineage>
        <taxon>Eukaryota</taxon>
        <taxon>Metazoa</taxon>
        <taxon>Chordata</taxon>
        <taxon>Craniata</taxon>
        <taxon>Vertebrata</taxon>
        <taxon>Euteleostomi</taxon>
        <taxon>Mammalia</taxon>
        <taxon>Metatheria</taxon>
        <taxon>Dasyuromorphia</taxon>
        <taxon>Dasyuridae</taxon>
        <taxon>Sarcophilus</taxon>
    </lineage>
</organism>
<dbReference type="Proteomes" id="UP000007648">
    <property type="component" value="Unassembled WGS sequence"/>
</dbReference>
<dbReference type="GeneTree" id="ENSGT00390000012348"/>
<feature type="domain" description="DUF4537" evidence="2">
    <location>
        <begin position="90"/>
        <end position="226"/>
    </location>
</feature>
<gene>
    <name evidence="3" type="primary">C6H11orf16</name>
</gene>
<keyword evidence="4" id="KW-1185">Reference proteome</keyword>
<protein>
    <recommendedName>
        <fullName evidence="2">DUF4537 domain-containing protein</fullName>
    </recommendedName>
</protein>
<evidence type="ECO:0000259" key="2">
    <source>
        <dbReference type="Pfam" id="PF15057"/>
    </source>
</evidence>
<dbReference type="Pfam" id="PF15057">
    <property type="entry name" value="DUF4537"/>
    <property type="match status" value="1"/>
</dbReference>
<reference evidence="3" key="3">
    <citation type="submission" date="2025-09" db="UniProtKB">
        <authorList>
            <consortium name="Ensembl"/>
        </authorList>
    </citation>
    <scope>IDENTIFICATION</scope>
</reference>
<dbReference type="Ensembl" id="ENSSHAT00000021511.2">
    <property type="protein sequence ID" value="ENSSHAP00000021338.2"/>
    <property type="gene ID" value="ENSSHAG00000018084.2"/>
</dbReference>
<accession>G3X0Y3</accession>
<dbReference type="FunCoup" id="G3X0Y3">
    <property type="interactions" value="4"/>
</dbReference>
<proteinExistence type="predicted"/>
<dbReference type="AlphaFoldDB" id="G3X0Y3"/>